<dbReference type="EMBL" id="BKCJ010071866">
    <property type="protein sequence ID" value="GEW74334.1"/>
    <property type="molecule type" value="Genomic_DNA"/>
</dbReference>
<evidence type="ECO:0000313" key="1">
    <source>
        <dbReference type="EMBL" id="GEW74334.1"/>
    </source>
</evidence>
<dbReference type="AlphaFoldDB" id="A0A699GXQ0"/>
<comment type="caution">
    <text evidence="1">The sequence shown here is derived from an EMBL/GenBank/DDBJ whole genome shotgun (WGS) entry which is preliminary data.</text>
</comment>
<reference evidence="1" key="1">
    <citation type="journal article" date="2019" name="Sci. Rep.">
        <title>Draft genome of Tanacetum cinerariifolium, the natural source of mosquito coil.</title>
        <authorList>
            <person name="Yamashiro T."/>
            <person name="Shiraishi A."/>
            <person name="Satake H."/>
            <person name="Nakayama K."/>
        </authorList>
    </citation>
    <scope>NUCLEOTIDE SEQUENCE</scope>
</reference>
<proteinExistence type="predicted"/>
<organism evidence="1">
    <name type="scientific">Tanacetum cinerariifolium</name>
    <name type="common">Dalmatian daisy</name>
    <name type="synonym">Chrysanthemum cinerariifolium</name>
    <dbReference type="NCBI Taxonomy" id="118510"/>
    <lineage>
        <taxon>Eukaryota</taxon>
        <taxon>Viridiplantae</taxon>
        <taxon>Streptophyta</taxon>
        <taxon>Embryophyta</taxon>
        <taxon>Tracheophyta</taxon>
        <taxon>Spermatophyta</taxon>
        <taxon>Magnoliopsida</taxon>
        <taxon>eudicotyledons</taxon>
        <taxon>Gunneridae</taxon>
        <taxon>Pentapetalae</taxon>
        <taxon>asterids</taxon>
        <taxon>campanulids</taxon>
        <taxon>Asterales</taxon>
        <taxon>Asteraceae</taxon>
        <taxon>Asteroideae</taxon>
        <taxon>Anthemideae</taxon>
        <taxon>Anthemidinae</taxon>
        <taxon>Tanacetum</taxon>
    </lineage>
</organism>
<gene>
    <name evidence="1" type="ORF">Tci_246310</name>
</gene>
<protein>
    <submittedName>
        <fullName evidence="1">Uncharacterized protein</fullName>
    </submittedName>
</protein>
<name>A0A699GXQ0_TANCI</name>
<sequence>MDFESGLSGIFTRQVNRLQVLDFGVLTEEIEQAVMDILRMDYTRDDGHVMFTSHAWLRMFEIHSLLIKELMLDFFNTCRFTDAELGLDIPGDNFTWVAPGPERQLDVEVGAAQVDLDFAEEGALAVPTPA</sequence>
<accession>A0A699GXQ0</accession>